<evidence type="ECO:0000256" key="8">
    <source>
        <dbReference type="ARBA" id="ARBA00022989"/>
    </source>
</evidence>
<keyword evidence="14" id="KW-1185">Reference proteome</keyword>
<dbReference type="Pfam" id="PF03544">
    <property type="entry name" value="TonB_C"/>
    <property type="match status" value="1"/>
</dbReference>
<keyword evidence="10" id="KW-0735">Signal-anchor</keyword>
<keyword evidence="3 10" id="KW-0813">Transport</keyword>
<proteinExistence type="inferred from homology"/>
<dbReference type="RefSeq" id="WP_382436289.1">
    <property type="nucleotide sequence ID" value="NZ_JBHSGQ010000002.1"/>
</dbReference>
<evidence type="ECO:0000256" key="11">
    <source>
        <dbReference type="SAM" id="SignalP"/>
    </source>
</evidence>
<reference evidence="14" key="1">
    <citation type="journal article" date="2019" name="Int. J. Syst. Evol. Microbiol.">
        <title>The Global Catalogue of Microorganisms (GCM) 10K type strain sequencing project: providing services to taxonomists for standard genome sequencing and annotation.</title>
        <authorList>
            <consortium name="The Broad Institute Genomics Platform"/>
            <consortium name="The Broad Institute Genome Sequencing Center for Infectious Disease"/>
            <person name="Wu L."/>
            <person name="Ma J."/>
        </authorList>
    </citation>
    <scope>NUCLEOTIDE SEQUENCE [LARGE SCALE GENOMIC DNA]</scope>
    <source>
        <strain evidence="14">CCUG 62981</strain>
    </source>
</reference>
<protein>
    <recommendedName>
        <fullName evidence="10">Protein TonB</fullName>
    </recommendedName>
</protein>
<feature type="domain" description="TonB C-terminal" evidence="12">
    <location>
        <begin position="23"/>
        <end position="110"/>
    </location>
</feature>
<evidence type="ECO:0000256" key="4">
    <source>
        <dbReference type="ARBA" id="ARBA00022475"/>
    </source>
</evidence>
<dbReference type="EMBL" id="JBHSGQ010000002">
    <property type="protein sequence ID" value="MFC4724525.1"/>
    <property type="molecule type" value="Genomic_DNA"/>
</dbReference>
<organism evidence="13 14">
    <name type="scientific">Glycocaulis abyssi</name>
    <dbReference type="NCBI Taxonomy" id="1433403"/>
    <lineage>
        <taxon>Bacteria</taxon>
        <taxon>Pseudomonadati</taxon>
        <taxon>Pseudomonadota</taxon>
        <taxon>Alphaproteobacteria</taxon>
        <taxon>Maricaulales</taxon>
        <taxon>Maricaulaceae</taxon>
        <taxon>Glycocaulis</taxon>
    </lineage>
</organism>
<feature type="chain" id="PRO_5046595770" description="Protein TonB" evidence="11">
    <location>
        <begin position="25"/>
        <end position="110"/>
    </location>
</feature>
<comment type="subcellular location">
    <subcellularLocation>
        <location evidence="1 10">Cell inner membrane</location>
        <topology evidence="1 10">Single-pass membrane protein</topology>
        <orientation evidence="1 10">Periplasmic side</orientation>
    </subcellularLocation>
</comment>
<evidence type="ECO:0000256" key="2">
    <source>
        <dbReference type="ARBA" id="ARBA00006555"/>
    </source>
</evidence>
<keyword evidence="5 10" id="KW-0997">Cell inner membrane</keyword>
<evidence type="ECO:0000256" key="7">
    <source>
        <dbReference type="ARBA" id="ARBA00022927"/>
    </source>
</evidence>
<dbReference type="InterPro" id="IPR037682">
    <property type="entry name" value="TonB_C"/>
</dbReference>
<dbReference type="Proteomes" id="UP001596024">
    <property type="component" value="Unassembled WGS sequence"/>
</dbReference>
<comment type="similarity">
    <text evidence="2 10">Belongs to the TonB family.</text>
</comment>
<dbReference type="SUPFAM" id="SSF74653">
    <property type="entry name" value="TolA/TonB C-terminal domain"/>
    <property type="match status" value="1"/>
</dbReference>
<sequence>MKIVKSVCMAAVLASGLFVAPAMAMNDRETVRVVAPEYPRGAERRNLEGAVSVRYNVTESGEVADVEIVEATPAGVFDRAVLRALEQWQYAPADEVTEGVEQVFNFAFAG</sequence>
<evidence type="ECO:0000256" key="6">
    <source>
        <dbReference type="ARBA" id="ARBA00022692"/>
    </source>
</evidence>
<evidence type="ECO:0000256" key="9">
    <source>
        <dbReference type="ARBA" id="ARBA00023136"/>
    </source>
</evidence>
<evidence type="ECO:0000313" key="14">
    <source>
        <dbReference type="Proteomes" id="UP001596024"/>
    </source>
</evidence>
<dbReference type="NCBIfam" id="TIGR01352">
    <property type="entry name" value="tonB_Cterm"/>
    <property type="match status" value="1"/>
</dbReference>
<dbReference type="PANTHER" id="PTHR33446">
    <property type="entry name" value="PROTEIN TONB-RELATED"/>
    <property type="match status" value="1"/>
</dbReference>
<keyword evidence="8" id="KW-1133">Transmembrane helix</keyword>
<dbReference type="PRINTS" id="PR01374">
    <property type="entry name" value="TONBPROTEIN"/>
</dbReference>
<keyword evidence="7 10" id="KW-0653">Protein transport</keyword>
<evidence type="ECO:0000259" key="12">
    <source>
        <dbReference type="PROSITE" id="PS52015"/>
    </source>
</evidence>
<gene>
    <name evidence="13" type="ORF">ACFPB0_04400</name>
</gene>
<dbReference type="Gene3D" id="3.30.2420.10">
    <property type="entry name" value="TonB"/>
    <property type="match status" value="1"/>
</dbReference>
<comment type="function">
    <text evidence="10">Interacts with outer membrane receptor proteins that carry out high-affinity binding and energy dependent uptake into the periplasmic space of specific substrates. It could act to transduce energy from the cytoplasmic membrane to specific energy-requiring processes in the outer membrane, resulting in the release into the periplasm of ligands bound by these outer membrane proteins.</text>
</comment>
<accession>A0ABV9N9J3</accession>
<keyword evidence="6" id="KW-0812">Transmembrane</keyword>
<feature type="signal peptide" evidence="11">
    <location>
        <begin position="1"/>
        <end position="24"/>
    </location>
</feature>
<evidence type="ECO:0000256" key="3">
    <source>
        <dbReference type="ARBA" id="ARBA00022448"/>
    </source>
</evidence>
<keyword evidence="4 10" id="KW-1003">Cell membrane</keyword>
<evidence type="ECO:0000256" key="5">
    <source>
        <dbReference type="ARBA" id="ARBA00022519"/>
    </source>
</evidence>
<evidence type="ECO:0000256" key="1">
    <source>
        <dbReference type="ARBA" id="ARBA00004383"/>
    </source>
</evidence>
<evidence type="ECO:0000313" key="13">
    <source>
        <dbReference type="EMBL" id="MFC4724525.1"/>
    </source>
</evidence>
<dbReference type="PROSITE" id="PS52015">
    <property type="entry name" value="TONB_CTD"/>
    <property type="match status" value="1"/>
</dbReference>
<evidence type="ECO:0000256" key="10">
    <source>
        <dbReference type="RuleBase" id="RU362123"/>
    </source>
</evidence>
<name>A0ABV9N9J3_9PROT</name>
<keyword evidence="11" id="KW-0732">Signal</keyword>
<dbReference type="InterPro" id="IPR051045">
    <property type="entry name" value="TonB-dependent_transducer"/>
</dbReference>
<dbReference type="InterPro" id="IPR006260">
    <property type="entry name" value="TonB/TolA_C"/>
</dbReference>
<keyword evidence="9" id="KW-0472">Membrane</keyword>
<comment type="caution">
    <text evidence="13">The sequence shown here is derived from an EMBL/GenBank/DDBJ whole genome shotgun (WGS) entry which is preliminary data.</text>
</comment>
<dbReference type="InterPro" id="IPR003538">
    <property type="entry name" value="TonB"/>
</dbReference>